<feature type="transmembrane region" description="Helical" evidence="1">
    <location>
        <begin position="159"/>
        <end position="183"/>
    </location>
</feature>
<evidence type="ECO:0000313" key="3">
    <source>
        <dbReference type="Proteomes" id="UP000266673"/>
    </source>
</evidence>
<keyword evidence="1" id="KW-0812">Transmembrane</keyword>
<feature type="transmembrane region" description="Helical" evidence="1">
    <location>
        <begin position="73"/>
        <end position="94"/>
    </location>
</feature>
<feature type="transmembrane region" description="Helical" evidence="1">
    <location>
        <begin position="305"/>
        <end position="327"/>
    </location>
</feature>
<proteinExistence type="predicted"/>
<dbReference type="Proteomes" id="UP000266673">
    <property type="component" value="Unassembled WGS sequence"/>
</dbReference>
<protein>
    <submittedName>
        <fullName evidence="2">Uncharacterized protein</fullName>
    </submittedName>
</protein>
<keyword evidence="1" id="KW-1133">Transmembrane helix</keyword>
<keyword evidence="3" id="KW-1185">Reference proteome</keyword>
<organism evidence="2 3">
    <name type="scientific">Gigaspora rosea</name>
    <dbReference type="NCBI Taxonomy" id="44941"/>
    <lineage>
        <taxon>Eukaryota</taxon>
        <taxon>Fungi</taxon>
        <taxon>Fungi incertae sedis</taxon>
        <taxon>Mucoromycota</taxon>
        <taxon>Glomeromycotina</taxon>
        <taxon>Glomeromycetes</taxon>
        <taxon>Diversisporales</taxon>
        <taxon>Gigasporaceae</taxon>
        <taxon>Gigaspora</taxon>
    </lineage>
</organism>
<reference evidence="2 3" key="1">
    <citation type="submission" date="2018-06" db="EMBL/GenBank/DDBJ databases">
        <title>Comparative genomics reveals the genomic features of Rhizophagus irregularis, R. cerebriforme, R. diaphanum and Gigaspora rosea, and their symbiotic lifestyle signature.</title>
        <authorList>
            <person name="Morin E."/>
            <person name="San Clemente H."/>
            <person name="Chen E.C.H."/>
            <person name="De La Providencia I."/>
            <person name="Hainaut M."/>
            <person name="Kuo A."/>
            <person name="Kohler A."/>
            <person name="Murat C."/>
            <person name="Tang N."/>
            <person name="Roy S."/>
            <person name="Loubradou J."/>
            <person name="Henrissat B."/>
            <person name="Grigoriev I.V."/>
            <person name="Corradi N."/>
            <person name="Roux C."/>
            <person name="Martin F.M."/>
        </authorList>
    </citation>
    <scope>NUCLEOTIDE SEQUENCE [LARGE SCALE GENOMIC DNA]</scope>
    <source>
        <strain evidence="2 3">DAOM 194757</strain>
    </source>
</reference>
<evidence type="ECO:0000313" key="2">
    <source>
        <dbReference type="EMBL" id="RIB30831.1"/>
    </source>
</evidence>
<keyword evidence="1" id="KW-0472">Membrane</keyword>
<feature type="transmembrane region" description="Helical" evidence="1">
    <location>
        <begin position="114"/>
        <end position="138"/>
    </location>
</feature>
<sequence>MLDPFKTEPNLVPQYCRFYISIQKCEEKFFYQIVNYCSIILAFILAIIAGGLWWKRRYYTKSTQRVSSLDGFLIWQVLHALTRIASDIIILVGLPQNDDAVLELLYDIPYYCDQVSLILFMIGILSAIPHTRFAGNGLQKTSNSKKSFKITITSHKIMIWFFRIYSVLIFPSLATLSLLTGYFRTEWSQASQPYQQQDINKMDLETRMSSAHYMVYAVGSGSLAFCFIYFGRKVKGFAEASIALLMDTDMDSSKYARLRLMRNSITRLNFINVFFCVKYLLYCLGGVAMSLYLNDILETPWASKIISIMIVIMTLGSMILCIVLVLYGPTNPENAFDLSFIQVSPSQRHFSFGIWSVTGESNNQQLDKNDLVLLPPPPSYNDNETTQEISRKFPTKRNDRFSFSSSSVNRNSVLPEIVVSMPDAALTGKKVTRNGEKSEFVAAWILDQHDQQERSSTTD</sequence>
<dbReference type="OrthoDB" id="2403804at2759"/>
<comment type="caution">
    <text evidence="2">The sequence shown here is derived from an EMBL/GenBank/DDBJ whole genome shotgun (WGS) entry which is preliminary data.</text>
</comment>
<feature type="transmembrane region" description="Helical" evidence="1">
    <location>
        <begin position="33"/>
        <end position="53"/>
    </location>
</feature>
<evidence type="ECO:0000256" key="1">
    <source>
        <dbReference type="SAM" id="Phobius"/>
    </source>
</evidence>
<accession>A0A397W9D9</accession>
<feature type="transmembrane region" description="Helical" evidence="1">
    <location>
        <begin position="211"/>
        <end position="230"/>
    </location>
</feature>
<dbReference type="AlphaFoldDB" id="A0A397W9D9"/>
<gene>
    <name evidence="2" type="ORF">C2G38_1163326</name>
</gene>
<name>A0A397W9D9_9GLOM</name>
<feature type="transmembrane region" description="Helical" evidence="1">
    <location>
        <begin position="268"/>
        <end position="293"/>
    </location>
</feature>
<dbReference type="EMBL" id="QKWP01000004">
    <property type="protein sequence ID" value="RIB30831.1"/>
    <property type="molecule type" value="Genomic_DNA"/>
</dbReference>